<dbReference type="Gene3D" id="1.10.1240.10">
    <property type="entry name" value="Methionine synthase domain"/>
    <property type="match status" value="1"/>
</dbReference>
<dbReference type="EMBL" id="MAMP01000025">
    <property type="protein sequence ID" value="OES43496.1"/>
    <property type="molecule type" value="Genomic_DNA"/>
</dbReference>
<dbReference type="PROSITE" id="PS51332">
    <property type="entry name" value="B12_BINDING"/>
    <property type="match status" value="1"/>
</dbReference>
<proteinExistence type="predicted"/>
<comment type="caution">
    <text evidence="2">The sequence shown here is derived from an EMBL/GenBank/DDBJ whole genome shotgun (WGS) entry which is preliminary data.</text>
</comment>
<evidence type="ECO:0000313" key="3">
    <source>
        <dbReference type="Proteomes" id="UP000095658"/>
    </source>
</evidence>
<dbReference type="CDD" id="cd02065">
    <property type="entry name" value="B12-binding_like"/>
    <property type="match status" value="1"/>
</dbReference>
<dbReference type="RefSeq" id="WP_069939933.1">
    <property type="nucleotide sequence ID" value="NZ_MAMP01000025.1"/>
</dbReference>
<dbReference type="GO" id="GO:0031419">
    <property type="term" value="F:cobalamin binding"/>
    <property type="evidence" value="ECO:0007669"/>
    <property type="project" value="InterPro"/>
</dbReference>
<evidence type="ECO:0000313" key="2">
    <source>
        <dbReference type="EMBL" id="OES43496.1"/>
    </source>
</evidence>
<dbReference type="OrthoDB" id="5756833at2"/>
<dbReference type="InterPro" id="IPR036594">
    <property type="entry name" value="Meth_synthase_dom"/>
</dbReference>
<dbReference type="Gene3D" id="3.40.50.280">
    <property type="entry name" value="Cobalamin-binding domain"/>
    <property type="match status" value="1"/>
</dbReference>
<dbReference type="Pfam" id="PF02607">
    <property type="entry name" value="B12-binding_2"/>
    <property type="match status" value="1"/>
</dbReference>
<dbReference type="Proteomes" id="UP000095658">
    <property type="component" value="Unassembled WGS sequence"/>
</dbReference>
<reference evidence="2 3" key="1">
    <citation type="submission" date="2016-06" db="EMBL/GenBank/DDBJ databases">
        <title>Domibacillus iocasae genome sequencing.</title>
        <authorList>
            <person name="Verma A."/>
            <person name="Pal Y."/>
            <person name="Ojha A.K."/>
            <person name="Krishnamurthi S."/>
        </authorList>
    </citation>
    <scope>NUCLEOTIDE SEQUENCE [LARGE SCALE GENOMIC DNA]</scope>
    <source>
        <strain evidence="2 3">DSM 29979</strain>
    </source>
</reference>
<feature type="domain" description="B12-binding" evidence="1">
    <location>
        <begin position="87"/>
        <end position="216"/>
    </location>
</feature>
<dbReference type="InterPro" id="IPR006158">
    <property type="entry name" value="Cobalamin-bd"/>
</dbReference>
<organism evidence="2 3">
    <name type="scientific">Domibacillus iocasae</name>
    <dbReference type="NCBI Taxonomy" id="1714016"/>
    <lineage>
        <taxon>Bacteria</taxon>
        <taxon>Bacillati</taxon>
        <taxon>Bacillota</taxon>
        <taxon>Bacilli</taxon>
        <taxon>Bacillales</taxon>
        <taxon>Bacillaceae</taxon>
        <taxon>Domibacillus</taxon>
    </lineage>
</organism>
<keyword evidence="3" id="KW-1185">Reference proteome</keyword>
<protein>
    <recommendedName>
        <fullName evidence="1">B12-binding domain-containing protein</fullName>
    </recommendedName>
</protein>
<gene>
    <name evidence="2" type="ORF">BA724_13845</name>
</gene>
<accession>A0A1E7DK86</accession>
<dbReference type="GO" id="GO:0046872">
    <property type="term" value="F:metal ion binding"/>
    <property type="evidence" value="ECO:0007669"/>
    <property type="project" value="InterPro"/>
</dbReference>
<dbReference type="InterPro" id="IPR003759">
    <property type="entry name" value="Cbl-bd_cap"/>
</dbReference>
<dbReference type="AlphaFoldDB" id="A0A1E7DK86"/>
<dbReference type="Pfam" id="PF02310">
    <property type="entry name" value="B12-binding"/>
    <property type="match status" value="1"/>
</dbReference>
<name>A0A1E7DK86_9BACI</name>
<dbReference type="STRING" id="1714016.BA724_13845"/>
<dbReference type="SUPFAM" id="SSF52242">
    <property type="entry name" value="Cobalamin (vitamin B12)-binding domain"/>
    <property type="match status" value="1"/>
</dbReference>
<dbReference type="InterPro" id="IPR036724">
    <property type="entry name" value="Cobalamin-bd_sf"/>
</dbReference>
<evidence type="ECO:0000259" key="1">
    <source>
        <dbReference type="PROSITE" id="PS51332"/>
    </source>
</evidence>
<sequence length="216" mass="24421">MNTETIKLANLMLEGAADESFSLLCTLRNEGWTSVDIYQKIVSGAMQHVGELWEQDDISVADEHLATATCDFMISRFHAQIKKQPSIQKAMFLCVEEEQHTLGMKMASFLFEENGWQTRMMGANLPLDHALKAAGKWKPDVICLSVTILYHLPLLESYVKTLETLPFYPQIMVGSRLLATYDLSPYCTPRTIFITNYQMLADWINDQSEGNEIGAS</sequence>